<feature type="transmembrane region" description="Helical" evidence="1">
    <location>
        <begin position="60"/>
        <end position="83"/>
    </location>
</feature>
<keyword evidence="3" id="KW-1185">Reference proteome</keyword>
<dbReference type="EMBL" id="NKUC01000015">
    <property type="protein sequence ID" value="PYD56837.1"/>
    <property type="molecule type" value="Genomic_DNA"/>
</dbReference>
<gene>
    <name evidence="2" type="ORF">CFR75_08515</name>
</gene>
<protein>
    <submittedName>
        <fullName evidence="2">Uncharacterized protein</fullName>
    </submittedName>
</protein>
<proteinExistence type="predicted"/>
<keyword evidence="1" id="KW-0812">Transmembrane</keyword>
<evidence type="ECO:0000256" key="1">
    <source>
        <dbReference type="SAM" id="Phobius"/>
    </source>
</evidence>
<comment type="caution">
    <text evidence="2">The sequence shown here is derived from an EMBL/GenBank/DDBJ whole genome shotgun (WGS) entry which is preliminary data.</text>
</comment>
<organism evidence="2 3">
    <name type="scientific">Komagataeibacter xylinus</name>
    <name type="common">Gluconacetobacter xylinus</name>
    <dbReference type="NCBI Taxonomy" id="28448"/>
    <lineage>
        <taxon>Bacteria</taxon>
        <taxon>Pseudomonadati</taxon>
        <taxon>Pseudomonadota</taxon>
        <taxon>Alphaproteobacteria</taxon>
        <taxon>Acetobacterales</taxon>
        <taxon>Acetobacteraceae</taxon>
        <taxon>Komagataeibacter</taxon>
    </lineage>
</organism>
<keyword evidence="1" id="KW-1133">Transmembrane helix</keyword>
<evidence type="ECO:0000313" key="3">
    <source>
        <dbReference type="Proteomes" id="UP000248257"/>
    </source>
</evidence>
<sequence>MINGGLKRPVTRSVTVPKHSSPWEYRLSVMDPANPMMEAPTTTGTHGGIRLSGVFFIKTAILSVMRFAPTMFSYIAALLSLIFNRSFPGRCVTL</sequence>
<keyword evidence="1" id="KW-0472">Membrane</keyword>
<reference evidence="2 3" key="1">
    <citation type="submission" date="2017-07" db="EMBL/GenBank/DDBJ databases">
        <title>A draft genome sequence of Komagataeibacter xylinus LMG 1515.</title>
        <authorList>
            <person name="Skraban J."/>
            <person name="Cleenwerck I."/>
            <person name="Vandamme P."/>
            <person name="Trcek J."/>
        </authorList>
    </citation>
    <scope>NUCLEOTIDE SEQUENCE [LARGE SCALE GENOMIC DNA]</scope>
    <source>
        <strain evidence="2 3">LMG 1515</strain>
    </source>
</reference>
<dbReference type="Proteomes" id="UP000248257">
    <property type="component" value="Unassembled WGS sequence"/>
</dbReference>
<dbReference type="AlphaFoldDB" id="A0A318PTE7"/>
<name>A0A318PTE7_KOMXY</name>
<evidence type="ECO:0000313" key="2">
    <source>
        <dbReference type="EMBL" id="PYD56837.1"/>
    </source>
</evidence>
<accession>A0A318PTE7</accession>